<evidence type="ECO:0000256" key="4">
    <source>
        <dbReference type="PROSITE-ProRule" id="PRU00134"/>
    </source>
</evidence>
<dbReference type="Pfam" id="PF01753">
    <property type="entry name" value="zf-MYND"/>
    <property type="match status" value="1"/>
</dbReference>
<dbReference type="Proteomes" id="UP001175211">
    <property type="component" value="Unassembled WGS sequence"/>
</dbReference>
<dbReference type="InterPro" id="IPR002893">
    <property type="entry name" value="Znf_MYND"/>
</dbReference>
<keyword evidence="7" id="KW-1185">Reference proteome</keyword>
<evidence type="ECO:0000256" key="1">
    <source>
        <dbReference type="ARBA" id="ARBA00022723"/>
    </source>
</evidence>
<keyword evidence="2 4" id="KW-0863">Zinc-finger</keyword>
<keyword evidence="1" id="KW-0479">Metal-binding</keyword>
<dbReference type="Gene3D" id="6.10.140.2220">
    <property type="match status" value="1"/>
</dbReference>
<protein>
    <recommendedName>
        <fullName evidence="5">MYND-type domain-containing protein</fullName>
    </recommendedName>
</protein>
<dbReference type="PROSITE" id="PS50865">
    <property type="entry name" value="ZF_MYND_2"/>
    <property type="match status" value="1"/>
</dbReference>
<dbReference type="GO" id="GO:0008270">
    <property type="term" value="F:zinc ion binding"/>
    <property type="evidence" value="ECO:0007669"/>
    <property type="project" value="UniProtKB-KW"/>
</dbReference>
<dbReference type="GeneID" id="85349344"/>
<proteinExistence type="predicted"/>
<evidence type="ECO:0000259" key="5">
    <source>
        <dbReference type="PROSITE" id="PS50865"/>
    </source>
</evidence>
<evidence type="ECO:0000313" key="6">
    <source>
        <dbReference type="EMBL" id="KAK0470363.1"/>
    </source>
</evidence>
<evidence type="ECO:0000256" key="3">
    <source>
        <dbReference type="ARBA" id="ARBA00022833"/>
    </source>
</evidence>
<dbReference type="Gene3D" id="1.25.40.20">
    <property type="entry name" value="Ankyrin repeat-containing domain"/>
    <property type="match status" value="1"/>
</dbReference>
<evidence type="ECO:0000313" key="7">
    <source>
        <dbReference type="Proteomes" id="UP001175211"/>
    </source>
</evidence>
<dbReference type="AlphaFoldDB" id="A0AA39NRV4"/>
<gene>
    <name evidence="6" type="ORF">EV420DRAFT_109561</name>
</gene>
<dbReference type="RefSeq" id="XP_060340156.1">
    <property type="nucleotide sequence ID" value="XM_060465796.1"/>
</dbReference>
<sequence length="328" mass="36751">MDYLDPATRARVMNVIHSADTGKGRPIEELIKTQESLKGQESQRLRTYCTTQMMIPNRDLDAYGTLLGTADVIRVRADFEMRVERHLKVISATSVDLEASKEAARAAAADELYQMRWGPTRVPIYNLLGLFTLLYPPERTSYLSIAKYLIKTARVPVDGTDLSGTRALSHCFSTKPGFDLEYAQILYDAGGDVNSRNRYGSSVAQEIVQVYKPGDRDAVTRAHAALEWFLRHGGNIDLADEDGFTVRMTIDQTLRKIPTLKGILKLVEAEDARRKALGDTCCATCARTGENTTLARCGKCKKVRYCVPRLRACQVLDWPKHKKTCKKL</sequence>
<accession>A0AA39NRV4</accession>
<feature type="domain" description="MYND-type" evidence="5">
    <location>
        <begin position="282"/>
        <end position="325"/>
    </location>
</feature>
<dbReference type="SUPFAM" id="SSF48403">
    <property type="entry name" value="Ankyrin repeat"/>
    <property type="match status" value="1"/>
</dbReference>
<dbReference type="EMBL" id="JAUEPS010000001">
    <property type="protein sequence ID" value="KAK0470363.1"/>
    <property type="molecule type" value="Genomic_DNA"/>
</dbReference>
<comment type="caution">
    <text evidence="6">The sequence shown here is derived from an EMBL/GenBank/DDBJ whole genome shotgun (WGS) entry which is preliminary data.</text>
</comment>
<evidence type="ECO:0000256" key="2">
    <source>
        <dbReference type="ARBA" id="ARBA00022771"/>
    </source>
</evidence>
<keyword evidence="3" id="KW-0862">Zinc</keyword>
<name>A0AA39NRV4_ARMTA</name>
<dbReference type="SUPFAM" id="SSF144232">
    <property type="entry name" value="HIT/MYND zinc finger-like"/>
    <property type="match status" value="1"/>
</dbReference>
<reference evidence="6" key="1">
    <citation type="submission" date="2023-06" db="EMBL/GenBank/DDBJ databases">
        <authorList>
            <consortium name="Lawrence Berkeley National Laboratory"/>
            <person name="Ahrendt S."/>
            <person name="Sahu N."/>
            <person name="Indic B."/>
            <person name="Wong-Bajracharya J."/>
            <person name="Merenyi Z."/>
            <person name="Ke H.-M."/>
            <person name="Monk M."/>
            <person name="Kocsube S."/>
            <person name="Drula E."/>
            <person name="Lipzen A."/>
            <person name="Balint B."/>
            <person name="Henrissat B."/>
            <person name="Andreopoulos B."/>
            <person name="Martin F.M."/>
            <person name="Harder C.B."/>
            <person name="Rigling D."/>
            <person name="Ford K.L."/>
            <person name="Foster G.D."/>
            <person name="Pangilinan J."/>
            <person name="Papanicolaou A."/>
            <person name="Barry K."/>
            <person name="LaButti K."/>
            <person name="Viragh M."/>
            <person name="Koriabine M."/>
            <person name="Yan M."/>
            <person name="Riley R."/>
            <person name="Champramary S."/>
            <person name="Plett K.L."/>
            <person name="Tsai I.J."/>
            <person name="Slot J."/>
            <person name="Sipos G."/>
            <person name="Plett J."/>
            <person name="Nagy L.G."/>
            <person name="Grigoriev I.V."/>
        </authorList>
    </citation>
    <scope>NUCLEOTIDE SEQUENCE</scope>
    <source>
        <strain evidence="6">CCBAS 213</strain>
    </source>
</reference>
<dbReference type="InterPro" id="IPR036770">
    <property type="entry name" value="Ankyrin_rpt-contain_sf"/>
</dbReference>
<organism evidence="6 7">
    <name type="scientific">Armillaria tabescens</name>
    <name type="common">Ringless honey mushroom</name>
    <name type="synonym">Agaricus tabescens</name>
    <dbReference type="NCBI Taxonomy" id="1929756"/>
    <lineage>
        <taxon>Eukaryota</taxon>
        <taxon>Fungi</taxon>
        <taxon>Dikarya</taxon>
        <taxon>Basidiomycota</taxon>
        <taxon>Agaricomycotina</taxon>
        <taxon>Agaricomycetes</taxon>
        <taxon>Agaricomycetidae</taxon>
        <taxon>Agaricales</taxon>
        <taxon>Marasmiineae</taxon>
        <taxon>Physalacriaceae</taxon>
        <taxon>Desarmillaria</taxon>
    </lineage>
</organism>